<sequence length="85" mass="9617">MASVQNELEQWLVERVAAYCRLAPAEIEEDKNFSDYGMDSVFTLTMIGEIEDRYGLELDPTAIWDNPSVGQLRAFLETEISKNAA</sequence>
<dbReference type="AlphaFoldDB" id="S4YN81"/>
<dbReference type="EMBL" id="CP006566">
    <property type="protein sequence ID" value="AGP46747.1"/>
    <property type="molecule type" value="Genomic_DNA"/>
</dbReference>
<reference evidence="4 5" key="1">
    <citation type="journal article" date="2013" name="Genome Announc.">
        <title>Genome Sequence of Serratia plymuthica Strain S13, an Endophyte with Germination- and Plant-Growth-Promoting Activity from the Flower of Styrian Oil Pumpkin.</title>
        <authorList>
            <person name="Muller H."/>
            <person name="Furnkranz M."/>
            <person name="Grube M."/>
            <person name="Berg G."/>
        </authorList>
    </citation>
    <scope>NUCLEOTIDE SEQUENCE [LARGE SCALE GENOMIC DNA]</scope>
    <source>
        <strain evidence="4">S13</strain>
    </source>
</reference>
<dbReference type="Proteomes" id="UP000014900">
    <property type="component" value="Chromosome"/>
</dbReference>
<evidence type="ECO:0000313" key="5">
    <source>
        <dbReference type="Proteomes" id="UP000014900"/>
    </source>
</evidence>
<dbReference type="SMART" id="SM01294">
    <property type="entry name" value="PKS_PP_betabranch"/>
    <property type="match status" value="1"/>
</dbReference>
<dbReference type="eggNOG" id="COG0236">
    <property type="taxonomic scope" value="Bacteria"/>
</dbReference>
<keyword evidence="2" id="KW-0597">Phosphoprotein</keyword>
<dbReference type="InterPro" id="IPR009081">
    <property type="entry name" value="PP-bd_ACP"/>
</dbReference>
<evidence type="ECO:0000256" key="1">
    <source>
        <dbReference type="ARBA" id="ARBA00022450"/>
    </source>
</evidence>
<dbReference type="PROSITE" id="PS50075">
    <property type="entry name" value="CARRIER"/>
    <property type="match status" value="1"/>
</dbReference>
<dbReference type="SUPFAM" id="SSF47336">
    <property type="entry name" value="ACP-like"/>
    <property type="match status" value="1"/>
</dbReference>
<evidence type="ECO:0000259" key="3">
    <source>
        <dbReference type="PROSITE" id="PS50075"/>
    </source>
</evidence>
<gene>
    <name evidence="4" type="ORF">M621_02410</name>
</gene>
<protein>
    <submittedName>
        <fullName evidence="4">Phosphopantetheine-binding protein</fullName>
    </submittedName>
</protein>
<evidence type="ECO:0000313" key="4">
    <source>
        <dbReference type="EMBL" id="AGP46747.1"/>
    </source>
</evidence>
<dbReference type="SMART" id="SM00823">
    <property type="entry name" value="PKS_PP"/>
    <property type="match status" value="1"/>
</dbReference>
<dbReference type="RefSeq" id="WP_020438390.1">
    <property type="nucleotide sequence ID" value="NC_021659.1"/>
</dbReference>
<dbReference type="Gene3D" id="1.10.1200.10">
    <property type="entry name" value="ACP-like"/>
    <property type="match status" value="1"/>
</dbReference>
<dbReference type="KEGG" id="sry:M621_02410"/>
<feature type="domain" description="Carrier" evidence="3">
    <location>
        <begin position="3"/>
        <end position="80"/>
    </location>
</feature>
<dbReference type="PATRIC" id="fig|1348660.3.peg.455"/>
<dbReference type="HOGENOM" id="CLU_157807_1_0_6"/>
<dbReference type="InterPro" id="IPR020806">
    <property type="entry name" value="PKS_PP-bd"/>
</dbReference>
<keyword evidence="1" id="KW-0596">Phosphopantetheine</keyword>
<organism evidence="4 5">
    <name type="scientific">Serratia plymuthica S13</name>
    <dbReference type="NCBI Taxonomy" id="1348660"/>
    <lineage>
        <taxon>Bacteria</taxon>
        <taxon>Pseudomonadati</taxon>
        <taxon>Pseudomonadota</taxon>
        <taxon>Gammaproteobacteria</taxon>
        <taxon>Enterobacterales</taxon>
        <taxon>Yersiniaceae</taxon>
        <taxon>Serratia</taxon>
    </lineage>
</organism>
<accession>S4YN81</accession>
<dbReference type="Pfam" id="PF00550">
    <property type="entry name" value="PP-binding"/>
    <property type="match status" value="1"/>
</dbReference>
<proteinExistence type="predicted"/>
<dbReference type="GO" id="GO:0031177">
    <property type="term" value="F:phosphopantetheine binding"/>
    <property type="evidence" value="ECO:0007669"/>
    <property type="project" value="InterPro"/>
</dbReference>
<name>S4YN81_SERPL</name>
<evidence type="ECO:0000256" key="2">
    <source>
        <dbReference type="ARBA" id="ARBA00022553"/>
    </source>
</evidence>
<dbReference type="InterPro" id="IPR036736">
    <property type="entry name" value="ACP-like_sf"/>
</dbReference>